<accession>A0A368DPD5</accession>
<evidence type="ECO:0000256" key="2">
    <source>
        <dbReference type="ARBA" id="ARBA00008107"/>
    </source>
</evidence>
<protein>
    <recommendedName>
        <fullName evidence="8">Phosphate-specific transport system accessory protein PhoU</fullName>
    </recommendedName>
</protein>
<dbReference type="GO" id="GO:0045936">
    <property type="term" value="P:negative regulation of phosphate metabolic process"/>
    <property type="evidence" value="ECO:0007669"/>
    <property type="project" value="InterPro"/>
</dbReference>
<dbReference type="AlphaFoldDB" id="A0A368DPD5"/>
<comment type="subunit">
    <text evidence="3 8">Homodimer.</text>
</comment>
<evidence type="ECO:0000256" key="7">
    <source>
        <dbReference type="ARBA" id="ARBA00056181"/>
    </source>
</evidence>
<sequence length="229" mass="25982">MTQHINTAFDDGLADVNKQIVKLGALAETQLDNSITALKDKNIKKFDSIIQRDKKLDELTAEVSSSVFELIALWSPIAYDLRSLLVADRVGAILERVGDYSKNIARRSQVIVTEESFDRLPVNIVGLGEHVQGLLRQSLDAYMENDIQKAMTIWESDIDTDRLYLSIFKEIVSYMSDNPDDAKMLTHMVFISKNLERVGDYTTSIAKQTYFLTEGEYPDTKRPKAMTTY</sequence>
<name>A0A368DPD5_9PROT</name>
<proteinExistence type="inferred from homology"/>
<evidence type="ECO:0000256" key="1">
    <source>
        <dbReference type="ARBA" id="ARBA00004496"/>
    </source>
</evidence>
<dbReference type="SUPFAM" id="SSF109755">
    <property type="entry name" value="PhoU-like"/>
    <property type="match status" value="1"/>
</dbReference>
<dbReference type="FunFam" id="1.20.58.220:FF:000004">
    <property type="entry name" value="Phosphate-specific transport system accessory protein PhoU"/>
    <property type="match status" value="1"/>
</dbReference>
<evidence type="ECO:0000256" key="3">
    <source>
        <dbReference type="ARBA" id="ARBA00011738"/>
    </source>
</evidence>
<organism evidence="10 11">
    <name type="scientific">PS1 clade bacterium</name>
    <dbReference type="NCBI Taxonomy" id="2175152"/>
    <lineage>
        <taxon>Bacteria</taxon>
        <taxon>Pseudomonadati</taxon>
        <taxon>Pseudomonadota</taxon>
        <taxon>Alphaproteobacteria</taxon>
        <taxon>PS1 clade</taxon>
    </lineage>
</organism>
<feature type="domain" description="PhoU" evidence="9">
    <location>
        <begin position="126"/>
        <end position="208"/>
    </location>
</feature>
<evidence type="ECO:0000256" key="8">
    <source>
        <dbReference type="PIRNR" id="PIRNR003107"/>
    </source>
</evidence>
<dbReference type="Gene3D" id="1.20.58.220">
    <property type="entry name" value="Phosphate transport system protein phou homolog 2, domain 2"/>
    <property type="match status" value="1"/>
</dbReference>
<dbReference type="GO" id="GO:0030643">
    <property type="term" value="P:intracellular phosphate ion homeostasis"/>
    <property type="evidence" value="ECO:0007669"/>
    <property type="project" value="InterPro"/>
</dbReference>
<evidence type="ECO:0000313" key="10">
    <source>
        <dbReference type="EMBL" id="RCL73692.1"/>
    </source>
</evidence>
<dbReference type="EMBL" id="QOQD01000005">
    <property type="protein sequence ID" value="RCL73692.1"/>
    <property type="molecule type" value="Genomic_DNA"/>
</dbReference>
<dbReference type="PANTHER" id="PTHR42930">
    <property type="entry name" value="PHOSPHATE-SPECIFIC TRANSPORT SYSTEM ACCESSORY PROTEIN PHOU"/>
    <property type="match status" value="1"/>
</dbReference>
<evidence type="ECO:0000259" key="9">
    <source>
        <dbReference type="Pfam" id="PF01895"/>
    </source>
</evidence>
<dbReference type="InterPro" id="IPR038078">
    <property type="entry name" value="PhoU-like_sf"/>
</dbReference>
<gene>
    <name evidence="10" type="primary">phoU</name>
    <name evidence="10" type="ORF">DBW71_02645</name>
</gene>
<dbReference type="InterPro" id="IPR026022">
    <property type="entry name" value="PhoU_dom"/>
</dbReference>
<evidence type="ECO:0000256" key="4">
    <source>
        <dbReference type="ARBA" id="ARBA00022448"/>
    </source>
</evidence>
<evidence type="ECO:0000313" key="11">
    <source>
        <dbReference type="Proteomes" id="UP000253570"/>
    </source>
</evidence>
<keyword evidence="4 8" id="KW-0813">Transport</keyword>
<dbReference type="Pfam" id="PF01895">
    <property type="entry name" value="PhoU"/>
    <property type="match status" value="2"/>
</dbReference>
<dbReference type="PANTHER" id="PTHR42930:SF3">
    <property type="entry name" value="PHOSPHATE-SPECIFIC TRANSPORT SYSTEM ACCESSORY PROTEIN PHOU"/>
    <property type="match status" value="1"/>
</dbReference>
<evidence type="ECO:0000256" key="5">
    <source>
        <dbReference type="ARBA" id="ARBA00022490"/>
    </source>
</evidence>
<keyword evidence="6 8" id="KW-0592">Phosphate transport</keyword>
<comment type="caution">
    <text evidence="10">The sequence shown here is derived from an EMBL/GenBank/DDBJ whole genome shotgun (WGS) entry which is preliminary data.</text>
</comment>
<evidence type="ECO:0000256" key="6">
    <source>
        <dbReference type="ARBA" id="ARBA00022592"/>
    </source>
</evidence>
<dbReference type="PIRSF" id="PIRSF003107">
    <property type="entry name" value="PhoU"/>
    <property type="match status" value="1"/>
</dbReference>
<comment type="similarity">
    <text evidence="2 8">Belongs to the PhoU family.</text>
</comment>
<dbReference type="GO" id="GO:0006817">
    <property type="term" value="P:phosphate ion transport"/>
    <property type="evidence" value="ECO:0007669"/>
    <property type="project" value="UniProtKB-KW"/>
</dbReference>
<dbReference type="NCBIfam" id="TIGR02135">
    <property type="entry name" value="phoU_full"/>
    <property type="match status" value="1"/>
</dbReference>
<comment type="function">
    <text evidence="7 8">Plays a role in the regulation of phosphate uptake.</text>
</comment>
<dbReference type="InterPro" id="IPR028366">
    <property type="entry name" value="PhoU"/>
</dbReference>
<dbReference type="Proteomes" id="UP000253570">
    <property type="component" value="Unassembled WGS sequence"/>
</dbReference>
<dbReference type="GO" id="GO:0005737">
    <property type="term" value="C:cytoplasm"/>
    <property type="evidence" value="ECO:0007669"/>
    <property type="project" value="UniProtKB-SubCell"/>
</dbReference>
<comment type="subcellular location">
    <subcellularLocation>
        <location evidence="1 8">Cytoplasm</location>
    </subcellularLocation>
</comment>
<reference evidence="10 11" key="1">
    <citation type="journal article" date="2018" name="Microbiome">
        <title>Fine metagenomic profile of the Mediterranean stratified and mixed water columns revealed by assembly and recruitment.</title>
        <authorList>
            <person name="Haro-Moreno J.M."/>
            <person name="Lopez-Perez M."/>
            <person name="De La Torre J.R."/>
            <person name="Picazo A."/>
            <person name="Camacho A."/>
            <person name="Rodriguez-Valera F."/>
        </authorList>
    </citation>
    <scope>NUCLEOTIDE SEQUENCE [LARGE SCALE GENOMIC DNA]</scope>
    <source>
        <strain evidence="10">MED-G57</strain>
    </source>
</reference>
<keyword evidence="5 8" id="KW-0963">Cytoplasm</keyword>
<feature type="domain" description="PhoU" evidence="9">
    <location>
        <begin position="20"/>
        <end position="107"/>
    </location>
</feature>